<dbReference type="EMBL" id="CACVAX010000060">
    <property type="protein sequence ID" value="CAA6822662.1"/>
    <property type="molecule type" value="Genomic_DNA"/>
</dbReference>
<dbReference type="InterPro" id="IPR003661">
    <property type="entry name" value="HisK_dim/P_dom"/>
</dbReference>
<keyword evidence="6" id="KW-0175">Coiled coil</keyword>
<keyword evidence="7" id="KW-0812">Transmembrane</keyword>
<dbReference type="PANTHER" id="PTHR45339:SF1">
    <property type="entry name" value="HYBRID SIGNAL TRANSDUCTION HISTIDINE KINASE J"/>
    <property type="match status" value="1"/>
</dbReference>
<dbReference type="InterPro" id="IPR036097">
    <property type="entry name" value="HisK_dim/P_sf"/>
</dbReference>
<dbReference type="AlphaFoldDB" id="A0A6S6TP41"/>
<dbReference type="SUPFAM" id="SSF55874">
    <property type="entry name" value="ATPase domain of HSP90 chaperone/DNA topoisomerase II/histidine kinase"/>
    <property type="match status" value="1"/>
</dbReference>
<dbReference type="Gene3D" id="3.40.50.2300">
    <property type="match status" value="1"/>
</dbReference>
<evidence type="ECO:0000256" key="2">
    <source>
        <dbReference type="ARBA" id="ARBA00012438"/>
    </source>
</evidence>
<proteinExistence type="predicted"/>
<dbReference type="SUPFAM" id="SSF52172">
    <property type="entry name" value="CheY-like"/>
    <property type="match status" value="1"/>
</dbReference>
<dbReference type="PRINTS" id="PR00344">
    <property type="entry name" value="BCTRLSENSOR"/>
</dbReference>
<keyword evidence="4" id="KW-0902">Two-component regulatory system</keyword>
<dbReference type="CDD" id="cd00082">
    <property type="entry name" value="HisKA"/>
    <property type="match status" value="1"/>
</dbReference>
<evidence type="ECO:0000259" key="8">
    <source>
        <dbReference type="PROSITE" id="PS50109"/>
    </source>
</evidence>
<dbReference type="InterPro" id="IPR011006">
    <property type="entry name" value="CheY-like_superfamily"/>
</dbReference>
<keyword evidence="3 5" id="KW-0597">Phosphoprotein</keyword>
<dbReference type="Pfam" id="PF02518">
    <property type="entry name" value="HATPase_c"/>
    <property type="match status" value="1"/>
</dbReference>
<evidence type="ECO:0000256" key="4">
    <source>
        <dbReference type="ARBA" id="ARBA00023012"/>
    </source>
</evidence>
<evidence type="ECO:0000256" key="7">
    <source>
        <dbReference type="SAM" id="Phobius"/>
    </source>
</evidence>
<dbReference type="Gene3D" id="3.30.565.10">
    <property type="entry name" value="Histidine kinase-like ATPase, C-terminal domain"/>
    <property type="match status" value="1"/>
</dbReference>
<accession>A0A6S6TP41</accession>
<feature type="modified residue" description="4-aspartylphosphate" evidence="5">
    <location>
        <position position="793"/>
    </location>
</feature>
<dbReference type="InterPro" id="IPR001789">
    <property type="entry name" value="Sig_transdc_resp-reg_receiver"/>
</dbReference>
<dbReference type="Pfam" id="PF00072">
    <property type="entry name" value="Response_reg"/>
    <property type="match status" value="1"/>
</dbReference>
<evidence type="ECO:0000256" key="6">
    <source>
        <dbReference type="SAM" id="Coils"/>
    </source>
</evidence>
<gene>
    <name evidence="10" type="ORF">HELGO_WM9699</name>
</gene>
<dbReference type="FunFam" id="3.30.565.10:FF:000010">
    <property type="entry name" value="Sensor histidine kinase RcsC"/>
    <property type="match status" value="1"/>
</dbReference>
<dbReference type="SMART" id="SM00448">
    <property type="entry name" value="REC"/>
    <property type="match status" value="1"/>
</dbReference>
<dbReference type="InterPro" id="IPR004358">
    <property type="entry name" value="Sig_transdc_His_kin-like_C"/>
</dbReference>
<evidence type="ECO:0000256" key="3">
    <source>
        <dbReference type="ARBA" id="ARBA00022553"/>
    </source>
</evidence>
<feature type="transmembrane region" description="Helical" evidence="7">
    <location>
        <begin position="6"/>
        <end position="30"/>
    </location>
</feature>
<dbReference type="PROSITE" id="PS50109">
    <property type="entry name" value="HIS_KIN"/>
    <property type="match status" value="1"/>
</dbReference>
<feature type="domain" description="Response regulatory" evidence="9">
    <location>
        <begin position="744"/>
        <end position="863"/>
    </location>
</feature>
<dbReference type="InterPro" id="IPR003594">
    <property type="entry name" value="HATPase_dom"/>
</dbReference>
<keyword evidence="10" id="KW-0808">Transferase</keyword>
<organism evidence="10">
    <name type="scientific">uncultured Sulfurovum sp</name>
    <dbReference type="NCBI Taxonomy" id="269237"/>
    <lineage>
        <taxon>Bacteria</taxon>
        <taxon>Pseudomonadati</taxon>
        <taxon>Campylobacterota</taxon>
        <taxon>Epsilonproteobacteria</taxon>
        <taxon>Campylobacterales</taxon>
        <taxon>Sulfurovaceae</taxon>
        <taxon>Sulfurovum</taxon>
        <taxon>environmental samples</taxon>
    </lineage>
</organism>
<dbReference type="Gene3D" id="1.10.287.130">
    <property type="match status" value="1"/>
</dbReference>
<evidence type="ECO:0000313" key="10">
    <source>
        <dbReference type="EMBL" id="CAA6822662.1"/>
    </source>
</evidence>
<dbReference type="Pfam" id="PF00512">
    <property type="entry name" value="HisKA"/>
    <property type="match status" value="1"/>
</dbReference>
<keyword evidence="7" id="KW-0472">Membrane</keyword>
<dbReference type="SUPFAM" id="SSF47384">
    <property type="entry name" value="Homodimeric domain of signal transducing histidine kinase"/>
    <property type="match status" value="1"/>
</dbReference>
<dbReference type="PROSITE" id="PS50110">
    <property type="entry name" value="RESPONSE_REGULATORY"/>
    <property type="match status" value="1"/>
</dbReference>
<dbReference type="GO" id="GO:0000155">
    <property type="term" value="F:phosphorelay sensor kinase activity"/>
    <property type="evidence" value="ECO:0007669"/>
    <property type="project" value="InterPro"/>
</dbReference>
<dbReference type="EC" id="2.7.13.3" evidence="2"/>
<name>A0A6S6TP41_9BACT</name>
<feature type="domain" description="Histidine kinase" evidence="8">
    <location>
        <begin position="370"/>
        <end position="597"/>
    </location>
</feature>
<reference evidence="10" key="1">
    <citation type="submission" date="2020-01" db="EMBL/GenBank/DDBJ databases">
        <authorList>
            <person name="Meier V. D."/>
            <person name="Meier V D."/>
        </authorList>
    </citation>
    <scope>NUCLEOTIDE SEQUENCE</scope>
    <source>
        <strain evidence="10">HLG_WM_MAG_04</strain>
    </source>
</reference>
<comment type="catalytic activity">
    <reaction evidence="1">
        <text>ATP + protein L-histidine = ADP + protein N-phospho-L-histidine.</text>
        <dbReference type="EC" id="2.7.13.3"/>
    </reaction>
</comment>
<dbReference type="CDD" id="cd17546">
    <property type="entry name" value="REC_hyHK_CKI1_RcsC-like"/>
    <property type="match status" value="1"/>
</dbReference>
<dbReference type="PANTHER" id="PTHR45339">
    <property type="entry name" value="HYBRID SIGNAL TRANSDUCTION HISTIDINE KINASE J"/>
    <property type="match status" value="1"/>
</dbReference>
<feature type="coiled-coil region" evidence="6">
    <location>
        <begin position="308"/>
        <end position="335"/>
    </location>
</feature>
<evidence type="ECO:0000259" key="9">
    <source>
        <dbReference type="PROSITE" id="PS50110"/>
    </source>
</evidence>
<evidence type="ECO:0000256" key="1">
    <source>
        <dbReference type="ARBA" id="ARBA00000085"/>
    </source>
</evidence>
<dbReference type="SMART" id="SM00387">
    <property type="entry name" value="HATPase_c"/>
    <property type="match status" value="1"/>
</dbReference>
<dbReference type="CDD" id="cd16922">
    <property type="entry name" value="HATPase_EvgS-ArcB-TorS-like"/>
    <property type="match status" value="1"/>
</dbReference>
<sequence>MKLFSKWSISLLLIVTTIILLSISIYFAFLKYLTHQELQKILHKREVFNHANKLLECLEHERLESTLYLITPNQNNLNKLNQQRKEVNNEIKNNHDLELNQEIQKLISLRKDIDSLSLNYQLFIYDAFHLHVITPIYNKMEKLKLFEKENSELQLIKLRSNINMENSFLAFILKNKISMQNSDILFWEKILNLRQMPTFTAIKDETFLDSLKNINANKHFTELTEKERVEIFIAAKTAVYPLTFEQWYKKTIQQKKQINHLQKLLSNINSNHLKNKLYEHKGEMDRYIIISLLIFILLGLLLSILRILQKINQDQRMLKNTVKEIEVDLDEKKKREIKEILTHNSSSEVYEFLAKEIKEPSRAKDLFLANMSHEIRTPLNGIIGFTKELKMTKLSEEQREIIDIIEESSGNLMHIVNDILDFSKIKAGKIILENILFDPIEKFEAAIDSYVAKAWEKEIELKIYIDPNIPLKLFGDPTKITQILTNLISNAVKFTPKKGSIEINISQIMHHEKNNKDTKVELFFFVKDSGIGVSNKEKKEIFDAFSQADASTSRKYGGTGLGLSIASQFIKHMGGKLDIESEVGKGAKFFFSIQLEKAKKLTARYKNDLSPYTIGYIPPLDNRNIDKNLQTYIEYQNGKFLTYTQRTLLNLEESKLPDLLFIDYKCFDNTGDIEYFLDLPLKIVLIVASNREKELLKIRDKLDKILHKPVNFSRTLKSLEILIEKTEVSTEQTKESNTKFQNVHALVAEDNFINQKLIKSVLERLGLTVKVVSNGKEALTLRKKNQYQIIFMDIQMPIMGGIEATKHILAFEKEFNKSHVPIVALTANALEGDKEKYMAIGMDDYLPKPMDLDELKATLVHFLN</sequence>
<feature type="transmembrane region" description="Helical" evidence="7">
    <location>
        <begin position="287"/>
        <end position="308"/>
    </location>
</feature>
<dbReference type="InterPro" id="IPR036890">
    <property type="entry name" value="HATPase_C_sf"/>
</dbReference>
<evidence type="ECO:0000256" key="5">
    <source>
        <dbReference type="PROSITE-ProRule" id="PRU00169"/>
    </source>
</evidence>
<dbReference type="SMART" id="SM00388">
    <property type="entry name" value="HisKA"/>
    <property type="match status" value="1"/>
</dbReference>
<keyword evidence="7" id="KW-1133">Transmembrane helix</keyword>
<keyword evidence="10" id="KW-0418">Kinase</keyword>
<dbReference type="InterPro" id="IPR005467">
    <property type="entry name" value="His_kinase_dom"/>
</dbReference>
<protein>
    <recommendedName>
        <fullName evidence="2">histidine kinase</fullName>
        <ecNumber evidence="2">2.7.13.3</ecNumber>
    </recommendedName>
</protein>